<reference evidence="1" key="1">
    <citation type="journal article" date="2020" name="Nature">
        <title>Giant virus diversity and host interactions through global metagenomics.</title>
        <authorList>
            <person name="Schulz F."/>
            <person name="Roux S."/>
            <person name="Paez-Espino D."/>
            <person name="Jungbluth S."/>
            <person name="Walsh D.A."/>
            <person name="Denef V.J."/>
            <person name="McMahon K.D."/>
            <person name="Konstantinidis K.T."/>
            <person name="Eloe-Fadrosh E.A."/>
            <person name="Kyrpides N.C."/>
            <person name="Woyke T."/>
        </authorList>
    </citation>
    <scope>NUCLEOTIDE SEQUENCE</scope>
    <source>
        <strain evidence="1">GVMAG-M-3300020166-5</strain>
    </source>
</reference>
<name>A0A6C0C0K7_9ZZZZ</name>
<dbReference type="Gene3D" id="1.10.510.10">
    <property type="entry name" value="Transferase(Phosphotransferase) domain 1"/>
    <property type="match status" value="1"/>
</dbReference>
<dbReference type="AlphaFoldDB" id="A0A6C0C0K7"/>
<protein>
    <recommendedName>
        <fullName evidence="2">Protein kinase domain-containing protein</fullName>
    </recommendedName>
</protein>
<organism evidence="1">
    <name type="scientific">viral metagenome</name>
    <dbReference type="NCBI Taxonomy" id="1070528"/>
    <lineage>
        <taxon>unclassified sequences</taxon>
        <taxon>metagenomes</taxon>
        <taxon>organismal metagenomes</taxon>
    </lineage>
</organism>
<dbReference type="SUPFAM" id="SSF56112">
    <property type="entry name" value="Protein kinase-like (PK-like)"/>
    <property type="match status" value="1"/>
</dbReference>
<dbReference type="InterPro" id="IPR011009">
    <property type="entry name" value="Kinase-like_dom_sf"/>
</dbReference>
<evidence type="ECO:0000313" key="1">
    <source>
        <dbReference type="EMBL" id="QHS97083.1"/>
    </source>
</evidence>
<accession>A0A6C0C0K7</accession>
<sequence length="206" mass="23670">MKELDNSLFLTIVISALSESARRLSTNTPIVDENIWFRNIKKSGNKITVSPNKLTKLSTYFKKNGVFTYGKVLRFIICMGLQLTALTKNNCGFIHITMDDIVVIDDDWFLITNFDNISLLTKDGKINITTPFSANKFTAPELRDIKTLPIDVEPPCSYYSIAIICLSLFGFEYNKDNMDKLYPSPVYFFIERCLYEEPEKRAFLLI</sequence>
<proteinExistence type="predicted"/>
<dbReference type="EMBL" id="MN739285">
    <property type="protein sequence ID" value="QHS97083.1"/>
    <property type="molecule type" value="Genomic_DNA"/>
</dbReference>
<evidence type="ECO:0008006" key="2">
    <source>
        <dbReference type="Google" id="ProtNLM"/>
    </source>
</evidence>